<proteinExistence type="predicted"/>
<comment type="caution">
    <text evidence="1">The sequence shown here is derived from an EMBL/GenBank/DDBJ whole genome shotgun (WGS) entry which is preliminary data.</text>
</comment>
<gene>
    <name evidence="1" type="ORF">F2Q70_00016336</name>
</gene>
<sequence length="308" mass="34664">MYDFEIAAQNSGNLVQGSVHMSGIERPRRKSTCRRMFRFLFNHLNMFVILTARFQEDHEGTSSLAQYGAGRRTSKQSLWEAQAMSLGGRSLKHPESAWRLFKRWSEAEKLILIDTTYDIKSCRDAQEDSLDKSIGTSCLIGDEVFLPIKERSPTSVVILDSFVPHIVIKRKPLITNVGVYQPFPNPFGRVSHRRFIFRLQLVQSFCLVDVVPTLSVSNSSERDGVSKFVSSSWGLVKLGGCNRVESPQISILSSSYLVASSTGWWCSRSAPLLSARLASNVSFGYSFEQAGLEDEMPWNWSTKTSMLV</sequence>
<dbReference type="AlphaFoldDB" id="A0A8S9HTM4"/>
<name>A0A8S9HTM4_BRACR</name>
<evidence type="ECO:0000313" key="1">
    <source>
        <dbReference type="EMBL" id="KAF2560322.1"/>
    </source>
</evidence>
<protein>
    <submittedName>
        <fullName evidence="1">Uncharacterized protein</fullName>
    </submittedName>
</protein>
<dbReference type="EMBL" id="QGKY02001250">
    <property type="protein sequence ID" value="KAF2560322.1"/>
    <property type="molecule type" value="Genomic_DNA"/>
</dbReference>
<accession>A0A8S9HTM4</accession>
<organism evidence="1">
    <name type="scientific">Brassica cretica</name>
    <name type="common">Mustard</name>
    <dbReference type="NCBI Taxonomy" id="69181"/>
    <lineage>
        <taxon>Eukaryota</taxon>
        <taxon>Viridiplantae</taxon>
        <taxon>Streptophyta</taxon>
        <taxon>Embryophyta</taxon>
        <taxon>Tracheophyta</taxon>
        <taxon>Spermatophyta</taxon>
        <taxon>Magnoliopsida</taxon>
        <taxon>eudicotyledons</taxon>
        <taxon>Gunneridae</taxon>
        <taxon>Pentapetalae</taxon>
        <taxon>rosids</taxon>
        <taxon>malvids</taxon>
        <taxon>Brassicales</taxon>
        <taxon>Brassicaceae</taxon>
        <taxon>Brassiceae</taxon>
        <taxon>Brassica</taxon>
    </lineage>
</organism>
<reference evidence="1" key="1">
    <citation type="submission" date="2019-12" db="EMBL/GenBank/DDBJ databases">
        <title>Genome sequencing and annotation of Brassica cretica.</title>
        <authorList>
            <person name="Studholme D.J."/>
            <person name="Sarris P.F."/>
        </authorList>
    </citation>
    <scope>NUCLEOTIDE SEQUENCE</scope>
    <source>
        <strain evidence="1">PFS-102/07</strain>
        <tissue evidence="1">Leaf</tissue>
    </source>
</reference>